<name>A0A833T903_PHYIN</name>
<dbReference type="Proteomes" id="UP000602510">
    <property type="component" value="Unassembled WGS sequence"/>
</dbReference>
<reference evidence="1" key="1">
    <citation type="submission" date="2020-04" db="EMBL/GenBank/DDBJ databases">
        <title>Hybrid Assembly of Korean Phytophthora infestans isolates.</title>
        <authorList>
            <person name="Prokchorchik M."/>
            <person name="Lee Y."/>
            <person name="Seo J."/>
            <person name="Cho J.-H."/>
            <person name="Park Y.-E."/>
            <person name="Jang D.-C."/>
            <person name="Im J.-S."/>
            <person name="Choi J.-G."/>
            <person name="Park H.-J."/>
            <person name="Lee G.-B."/>
            <person name="Lee Y.-G."/>
            <person name="Hong S.-Y."/>
            <person name="Cho K."/>
            <person name="Sohn K.H."/>
        </authorList>
    </citation>
    <scope>NUCLEOTIDE SEQUENCE</scope>
    <source>
        <strain evidence="1">KR_1_A1</strain>
    </source>
</reference>
<evidence type="ECO:0000313" key="2">
    <source>
        <dbReference type="Proteomes" id="UP000602510"/>
    </source>
</evidence>
<evidence type="ECO:0000313" key="1">
    <source>
        <dbReference type="EMBL" id="KAF4036101.1"/>
    </source>
</evidence>
<comment type="caution">
    <text evidence="1">The sequence shown here is derived from an EMBL/GenBank/DDBJ whole genome shotgun (WGS) entry which is preliminary data.</text>
</comment>
<proteinExistence type="predicted"/>
<dbReference type="AlphaFoldDB" id="A0A833T903"/>
<organism evidence="1 2">
    <name type="scientific">Phytophthora infestans</name>
    <name type="common">Potato late blight agent</name>
    <name type="synonym">Botrytis infestans</name>
    <dbReference type="NCBI Taxonomy" id="4787"/>
    <lineage>
        <taxon>Eukaryota</taxon>
        <taxon>Sar</taxon>
        <taxon>Stramenopiles</taxon>
        <taxon>Oomycota</taxon>
        <taxon>Peronosporomycetes</taxon>
        <taxon>Peronosporales</taxon>
        <taxon>Peronosporaceae</taxon>
        <taxon>Phytophthora</taxon>
    </lineage>
</organism>
<sequence length="86" mass="9698">MDKNAVPVESFAGDWEAVTTKHRRLGGLLRGGEVSNRKVSDVEYARQLERTARETYAQRLTDAGHPLAAMTCKALEKQREVQKQEL</sequence>
<keyword evidence="2" id="KW-1185">Reference proteome</keyword>
<protein>
    <submittedName>
        <fullName evidence="1">Uncharacterized protein</fullName>
    </submittedName>
</protein>
<dbReference type="EMBL" id="WSZM01000282">
    <property type="protein sequence ID" value="KAF4036101.1"/>
    <property type="molecule type" value="Genomic_DNA"/>
</dbReference>
<accession>A0A833T903</accession>
<gene>
    <name evidence="1" type="ORF">GN244_ATG11918</name>
</gene>